<dbReference type="PANTHER" id="PTHR45754:SF3">
    <property type="entry name" value="METHYLENETETRAHYDROFOLATE REDUCTASE (NADPH)"/>
    <property type="match status" value="1"/>
</dbReference>
<dbReference type="PANTHER" id="PTHR45754">
    <property type="entry name" value="METHYLENETETRAHYDROFOLATE REDUCTASE"/>
    <property type="match status" value="1"/>
</dbReference>
<evidence type="ECO:0000256" key="6">
    <source>
        <dbReference type="ARBA" id="ARBA00022827"/>
    </source>
</evidence>
<keyword evidence="5 12" id="KW-0285">Flavoprotein</keyword>
<comment type="pathway">
    <text evidence="2 12">One-carbon metabolism; tetrahydrofolate interconversion.</text>
</comment>
<evidence type="ECO:0000313" key="13">
    <source>
        <dbReference type="EMBL" id="TDQ51361.1"/>
    </source>
</evidence>
<comment type="cofactor">
    <cofactor evidence="1 12">
        <name>FAD</name>
        <dbReference type="ChEBI" id="CHEBI:57692"/>
    </cofactor>
</comment>
<evidence type="ECO:0000256" key="1">
    <source>
        <dbReference type="ARBA" id="ARBA00001974"/>
    </source>
</evidence>
<evidence type="ECO:0000256" key="7">
    <source>
        <dbReference type="ARBA" id="ARBA00023002"/>
    </source>
</evidence>
<dbReference type="RefSeq" id="WP_133587283.1">
    <property type="nucleotide sequence ID" value="NZ_CP037953.1"/>
</dbReference>
<dbReference type="EMBL" id="SNYM01000001">
    <property type="protein sequence ID" value="TDQ51361.1"/>
    <property type="molecule type" value="Genomic_DNA"/>
</dbReference>
<protein>
    <recommendedName>
        <fullName evidence="12">Methylenetetrahydrofolate reductase</fullName>
        <ecNumber evidence="12">1.5.1.54</ecNumber>
    </recommendedName>
</protein>
<evidence type="ECO:0000313" key="14">
    <source>
        <dbReference type="Proteomes" id="UP000295375"/>
    </source>
</evidence>
<accession>A0A4R6UVU7</accession>
<evidence type="ECO:0000256" key="3">
    <source>
        <dbReference type="ARBA" id="ARBA00006743"/>
    </source>
</evidence>
<dbReference type="Proteomes" id="UP000295375">
    <property type="component" value="Unassembled WGS sequence"/>
</dbReference>
<dbReference type="Gene3D" id="3.20.20.220">
    <property type="match status" value="1"/>
</dbReference>
<dbReference type="InterPro" id="IPR029041">
    <property type="entry name" value="FAD-linked_oxidoreductase-like"/>
</dbReference>
<dbReference type="CDD" id="cd00537">
    <property type="entry name" value="MTHFR"/>
    <property type="match status" value="1"/>
</dbReference>
<dbReference type="UniPathway" id="UPA00193"/>
<keyword evidence="4" id="KW-0028">Amino-acid biosynthesis</keyword>
<dbReference type="InterPro" id="IPR004620">
    <property type="entry name" value="MTHF_reductase_bac"/>
</dbReference>
<reference evidence="13 14" key="1">
    <citation type="submission" date="2019-03" db="EMBL/GenBank/DDBJ databases">
        <title>Genomic Encyclopedia of Type Strains, Phase IV (KMG-IV): sequencing the most valuable type-strain genomes for metagenomic binning, comparative biology and taxonomic classification.</title>
        <authorList>
            <person name="Goeker M."/>
        </authorList>
    </citation>
    <scope>NUCLEOTIDE SEQUENCE [LARGE SCALE GENOMIC DNA]</scope>
    <source>
        <strain evidence="13 14">DSM 103792</strain>
    </source>
</reference>
<dbReference type="GO" id="GO:0005829">
    <property type="term" value="C:cytosol"/>
    <property type="evidence" value="ECO:0007669"/>
    <property type="project" value="InterPro"/>
</dbReference>
<evidence type="ECO:0000256" key="4">
    <source>
        <dbReference type="ARBA" id="ARBA00022605"/>
    </source>
</evidence>
<name>A0A4R6UVU7_9GAMM</name>
<dbReference type="GO" id="GO:0035999">
    <property type="term" value="P:tetrahydrofolate interconversion"/>
    <property type="evidence" value="ECO:0007669"/>
    <property type="project" value="UniProtKB-UniPathway"/>
</dbReference>
<dbReference type="NCBIfam" id="TIGR00676">
    <property type="entry name" value="fadh2"/>
    <property type="match status" value="1"/>
</dbReference>
<dbReference type="InterPro" id="IPR003171">
    <property type="entry name" value="Mehydrof_redctse-like"/>
</dbReference>
<evidence type="ECO:0000256" key="2">
    <source>
        <dbReference type="ARBA" id="ARBA00004777"/>
    </source>
</evidence>
<evidence type="ECO:0000256" key="12">
    <source>
        <dbReference type="RuleBase" id="RU003862"/>
    </source>
</evidence>
<dbReference type="OrthoDB" id="9812555at2"/>
<keyword evidence="8" id="KW-0520">NAD</keyword>
<dbReference type="GO" id="GO:0106312">
    <property type="term" value="F:methylenetetrahydrofolate reductase (NADH) activity"/>
    <property type="evidence" value="ECO:0007669"/>
    <property type="project" value="UniProtKB-EC"/>
</dbReference>
<keyword evidence="9" id="KW-0486">Methionine biosynthesis</keyword>
<dbReference type="GO" id="GO:0071949">
    <property type="term" value="F:FAD binding"/>
    <property type="evidence" value="ECO:0007669"/>
    <property type="project" value="TreeGrafter"/>
</dbReference>
<keyword evidence="7 12" id="KW-0560">Oxidoreductase</keyword>
<comment type="caution">
    <text evidence="13">The sequence shown here is derived from an EMBL/GenBank/DDBJ whole genome shotgun (WGS) entry which is preliminary data.</text>
</comment>
<comment type="similarity">
    <text evidence="3 12">Belongs to the methylenetetrahydrofolate reductase family.</text>
</comment>
<keyword evidence="6 12" id="KW-0274">FAD</keyword>
<dbReference type="SUPFAM" id="SSF51730">
    <property type="entry name" value="FAD-linked oxidoreductase"/>
    <property type="match status" value="1"/>
</dbReference>
<evidence type="ECO:0000256" key="11">
    <source>
        <dbReference type="ARBA" id="ARBA00048628"/>
    </source>
</evidence>
<comment type="pathway">
    <text evidence="10">Amino-acid biosynthesis; L-methionine biosynthesis via de novo pathway.</text>
</comment>
<organism evidence="13 14">
    <name type="scientific">Permianibacter aggregans</name>
    <dbReference type="NCBI Taxonomy" id="1510150"/>
    <lineage>
        <taxon>Bacteria</taxon>
        <taxon>Pseudomonadati</taxon>
        <taxon>Pseudomonadota</taxon>
        <taxon>Gammaproteobacteria</taxon>
        <taxon>Pseudomonadales</taxon>
        <taxon>Pseudomonadaceae</taxon>
        <taxon>Permianibacter</taxon>
    </lineage>
</organism>
<dbReference type="GO" id="GO:0009086">
    <property type="term" value="P:methionine biosynthetic process"/>
    <property type="evidence" value="ECO:0007669"/>
    <property type="project" value="UniProtKB-KW"/>
</dbReference>
<evidence type="ECO:0000256" key="10">
    <source>
        <dbReference type="ARBA" id="ARBA00034478"/>
    </source>
</evidence>
<keyword evidence="14" id="KW-1185">Reference proteome</keyword>
<evidence type="ECO:0000256" key="5">
    <source>
        <dbReference type="ARBA" id="ARBA00022630"/>
    </source>
</evidence>
<proteinExistence type="inferred from homology"/>
<dbReference type="NCBIfam" id="NF006950">
    <property type="entry name" value="PRK09432.1"/>
    <property type="match status" value="1"/>
</dbReference>
<dbReference type="EC" id="1.5.1.54" evidence="12"/>
<evidence type="ECO:0000256" key="8">
    <source>
        <dbReference type="ARBA" id="ARBA00023027"/>
    </source>
</evidence>
<comment type="catalytic activity">
    <reaction evidence="11">
        <text>(6S)-5-methyl-5,6,7,8-tetrahydrofolate + NAD(+) = (6R)-5,10-methylene-5,6,7,8-tetrahydrofolate + NADH + H(+)</text>
        <dbReference type="Rhea" id="RHEA:19821"/>
        <dbReference type="ChEBI" id="CHEBI:15378"/>
        <dbReference type="ChEBI" id="CHEBI:15636"/>
        <dbReference type="ChEBI" id="CHEBI:18608"/>
        <dbReference type="ChEBI" id="CHEBI:57540"/>
        <dbReference type="ChEBI" id="CHEBI:57945"/>
        <dbReference type="EC" id="1.5.1.54"/>
    </reaction>
    <physiologicalReaction direction="right-to-left" evidence="11">
        <dbReference type="Rhea" id="RHEA:19823"/>
    </physiologicalReaction>
</comment>
<sequence length="310" mass="34690">MGLTAARLLETLNRQWEKVEDRLNVSFEFFPPNSPEMADTLWQSVVKLAKFKPQFVSVTYGANRSTRDRTHAVIERLVQETDLTPVPHLTCIDASREEIADIVSRYRQLGVNHIVALRGDLPASATQTGGDFQYASDLVAFLRQQGVEKISVAAYPEVHPEARSARHDLDNLKRKVDAGATDIITQFFFDNCAFLRFRDRCRSAGIELPITPGILPVSNYRQVERFASGCGTRVPSWMGHLYEGLDDDPETRRLIGASLALEQVKLLINEGVADFHFYTLNRAELSYAICHALRLVGLPGRHAAPQLASV</sequence>
<evidence type="ECO:0000256" key="9">
    <source>
        <dbReference type="ARBA" id="ARBA00023167"/>
    </source>
</evidence>
<gene>
    <name evidence="13" type="ORF">EV696_101335</name>
</gene>
<dbReference type="Pfam" id="PF02219">
    <property type="entry name" value="MTHFR"/>
    <property type="match status" value="1"/>
</dbReference>
<dbReference type="AlphaFoldDB" id="A0A4R6UVU7"/>